<protein>
    <recommendedName>
        <fullName evidence="2">ATP-grasp domain-containing protein</fullName>
    </recommendedName>
</protein>
<dbReference type="Proteomes" id="UP001217838">
    <property type="component" value="Unassembled WGS sequence"/>
</dbReference>
<evidence type="ECO:0000256" key="1">
    <source>
        <dbReference type="PROSITE-ProRule" id="PRU00409"/>
    </source>
</evidence>
<dbReference type="EMBL" id="JAQNDN010000028">
    <property type="protein sequence ID" value="MDC0676045.1"/>
    <property type="molecule type" value="Genomic_DNA"/>
</dbReference>
<dbReference type="InterPro" id="IPR048936">
    <property type="entry name" value="MvdD-like_ATPgrasp"/>
</dbReference>
<accession>A0ABT5BR52</accession>
<keyword evidence="1" id="KW-0547">Nucleotide-binding</keyword>
<dbReference type="PANTHER" id="PTHR21621">
    <property type="entry name" value="RIBOSOMAL PROTEIN S6 MODIFICATION PROTEIN"/>
    <property type="match status" value="1"/>
</dbReference>
<name>A0ABT5BR52_9BACT</name>
<dbReference type="InterPro" id="IPR011761">
    <property type="entry name" value="ATP-grasp"/>
</dbReference>
<dbReference type="PANTHER" id="PTHR21621:SF0">
    <property type="entry name" value="BETA-CITRYLGLUTAMATE SYNTHASE B-RELATED"/>
    <property type="match status" value="1"/>
</dbReference>
<feature type="domain" description="ATP-grasp" evidence="2">
    <location>
        <begin position="130"/>
        <end position="320"/>
    </location>
</feature>
<dbReference type="Gene3D" id="3.30.470.20">
    <property type="entry name" value="ATP-grasp fold, B domain"/>
    <property type="match status" value="1"/>
</dbReference>
<sequence>MIIILTGLNDPHADAVIERLERRAAEYLRFDEADYPTRASLSFGCGPDGRSSTVLRTQDRTIDLERVSAIWRRRPSPPAADPAVQDPAWRNYVELECEAMLNAVWHSLPCRWLPAPTSVLRRADLKTLQLKLAGELGLELPPTLITSDPQAFLEFYREHAGDLVSKQLGTAMTRALKDSQLARFTQRVTRRDVGYADTIRYAPMIFQAYVPKRVELRITVVGERVFAAEIHSQKANRTRVDWRRYDMTHTPHYPHTLPDDVRRGCLELVRRLGLRYGAIDMVLTPDGRYVFLEINPSGQYLWIEQLTGLPISDAICDLLVDREERAAA</sequence>
<dbReference type="PROSITE" id="PS50975">
    <property type="entry name" value="ATP_GRASP"/>
    <property type="match status" value="1"/>
</dbReference>
<organism evidence="3 4">
    <name type="scientific">Nannocystis radixulma</name>
    <dbReference type="NCBI Taxonomy" id="2995305"/>
    <lineage>
        <taxon>Bacteria</taxon>
        <taxon>Pseudomonadati</taxon>
        <taxon>Myxococcota</taxon>
        <taxon>Polyangia</taxon>
        <taxon>Nannocystales</taxon>
        <taxon>Nannocystaceae</taxon>
        <taxon>Nannocystis</taxon>
    </lineage>
</organism>
<evidence type="ECO:0000313" key="4">
    <source>
        <dbReference type="Proteomes" id="UP001217838"/>
    </source>
</evidence>
<keyword evidence="1" id="KW-0067">ATP-binding</keyword>
<gene>
    <name evidence="3" type="ORF">POL58_50405</name>
</gene>
<dbReference type="RefSeq" id="WP_272011741.1">
    <property type="nucleotide sequence ID" value="NZ_JAQNDN010000028.1"/>
</dbReference>
<reference evidence="3 4" key="1">
    <citation type="submission" date="2022-11" db="EMBL/GenBank/DDBJ databases">
        <title>Minimal conservation of predation-associated metabolite biosynthetic gene clusters underscores biosynthetic potential of Myxococcota including descriptions for ten novel species: Archangium lansinium sp. nov., Myxococcus landrumus sp. nov., Nannocystis bai.</title>
        <authorList>
            <person name="Ahearne A."/>
            <person name="Stevens C."/>
            <person name="Dowd S."/>
        </authorList>
    </citation>
    <scope>NUCLEOTIDE SEQUENCE [LARGE SCALE GENOMIC DNA]</scope>
    <source>
        <strain evidence="3 4">NCELM</strain>
    </source>
</reference>
<proteinExistence type="predicted"/>
<keyword evidence="4" id="KW-1185">Reference proteome</keyword>
<evidence type="ECO:0000313" key="3">
    <source>
        <dbReference type="EMBL" id="MDC0676045.1"/>
    </source>
</evidence>
<dbReference type="SUPFAM" id="SSF56059">
    <property type="entry name" value="Glutathione synthetase ATP-binding domain-like"/>
    <property type="match status" value="1"/>
</dbReference>
<dbReference type="Pfam" id="PF21068">
    <property type="entry name" value="ATPgraspMvdD"/>
    <property type="match status" value="1"/>
</dbReference>
<comment type="caution">
    <text evidence="3">The sequence shown here is derived from an EMBL/GenBank/DDBJ whole genome shotgun (WGS) entry which is preliminary data.</text>
</comment>
<evidence type="ECO:0000259" key="2">
    <source>
        <dbReference type="PROSITE" id="PS50975"/>
    </source>
</evidence>